<dbReference type="Proteomes" id="UP001374579">
    <property type="component" value="Unassembled WGS sequence"/>
</dbReference>
<keyword evidence="10" id="KW-1185">Reference proteome</keyword>
<dbReference type="GO" id="GO:0046872">
    <property type="term" value="F:metal ion binding"/>
    <property type="evidence" value="ECO:0007669"/>
    <property type="project" value="UniProtKB-KW"/>
</dbReference>
<comment type="caution">
    <text evidence="9">The sequence shown here is derived from an EMBL/GenBank/DDBJ whole genome shotgun (WGS) entry which is preliminary data.</text>
</comment>
<evidence type="ECO:0000256" key="7">
    <source>
        <dbReference type="SAM" id="SignalP"/>
    </source>
</evidence>
<feature type="chain" id="PRO_5042938940" description="Sulfatase N-terminal domain-containing protein" evidence="7">
    <location>
        <begin position="20"/>
        <end position="499"/>
    </location>
</feature>
<gene>
    <name evidence="9" type="ORF">V1264_017369</name>
</gene>
<evidence type="ECO:0000256" key="4">
    <source>
        <dbReference type="ARBA" id="ARBA00022801"/>
    </source>
</evidence>
<keyword evidence="5" id="KW-0106">Calcium</keyword>
<evidence type="ECO:0000256" key="2">
    <source>
        <dbReference type="ARBA" id="ARBA00008779"/>
    </source>
</evidence>
<dbReference type="PROSITE" id="PS00149">
    <property type="entry name" value="SULFATASE_2"/>
    <property type="match status" value="1"/>
</dbReference>
<accession>A0AAN9GFP9</accession>
<organism evidence="9 10">
    <name type="scientific">Littorina saxatilis</name>
    <dbReference type="NCBI Taxonomy" id="31220"/>
    <lineage>
        <taxon>Eukaryota</taxon>
        <taxon>Metazoa</taxon>
        <taxon>Spiralia</taxon>
        <taxon>Lophotrochozoa</taxon>
        <taxon>Mollusca</taxon>
        <taxon>Gastropoda</taxon>
        <taxon>Caenogastropoda</taxon>
        <taxon>Littorinimorpha</taxon>
        <taxon>Littorinoidea</taxon>
        <taxon>Littorinidae</taxon>
        <taxon>Littorina</taxon>
    </lineage>
</organism>
<dbReference type="Gene3D" id="3.40.720.10">
    <property type="entry name" value="Alkaline Phosphatase, subunit A"/>
    <property type="match status" value="1"/>
</dbReference>
<keyword evidence="7" id="KW-0732">Signal</keyword>
<evidence type="ECO:0000256" key="1">
    <source>
        <dbReference type="ARBA" id="ARBA00001913"/>
    </source>
</evidence>
<keyword evidence="6" id="KW-0325">Glycoprotein</keyword>
<dbReference type="InterPro" id="IPR024607">
    <property type="entry name" value="Sulfatase_CS"/>
</dbReference>
<proteinExistence type="inferred from homology"/>
<dbReference type="SUPFAM" id="SSF53649">
    <property type="entry name" value="Alkaline phosphatase-like"/>
    <property type="match status" value="1"/>
</dbReference>
<dbReference type="InterPro" id="IPR000917">
    <property type="entry name" value="Sulfatase_N"/>
</dbReference>
<dbReference type="InterPro" id="IPR047115">
    <property type="entry name" value="ARSB"/>
</dbReference>
<evidence type="ECO:0000259" key="8">
    <source>
        <dbReference type="Pfam" id="PF00884"/>
    </source>
</evidence>
<keyword evidence="3" id="KW-0479">Metal-binding</keyword>
<dbReference type="GO" id="GO:0008484">
    <property type="term" value="F:sulfuric ester hydrolase activity"/>
    <property type="evidence" value="ECO:0007669"/>
    <property type="project" value="InterPro"/>
</dbReference>
<dbReference type="Gene3D" id="3.30.1120.10">
    <property type="match status" value="1"/>
</dbReference>
<feature type="domain" description="Sulfatase N-terminal" evidence="8">
    <location>
        <begin position="31"/>
        <end position="351"/>
    </location>
</feature>
<name>A0AAN9GFP9_9CAEN</name>
<dbReference type="Pfam" id="PF00884">
    <property type="entry name" value="Sulfatase"/>
    <property type="match status" value="1"/>
</dbReference>
<evidence type="ECO:0000256" key="6">
    <source>
        <dbReference type="ARBA" id="ARBA00023180"/>
    </source>
</evidence>
<reference evidence="9 10" key="1">
    <citation type="submission" date="2024-02" db="EMBL/GenBank/DDBJ databases">
        <title>Chromosome-scale genome assembly of the rough periwinkle Littorina saxatilis.</title>
        <authorList>
            <person name="De Jode A."/>
            <person name="Faria R."/>
            <person name="Formenti G."/>
            <person name="Sims Y."/>
            <person name="Smith T.P."/>
            <person name="Tracey A."/>
            <person name="Wood J.M.D."/>
            <person name="Zagrodzka Z.B."/>
            <person name="Johannesson K."/>
            <person name="Butlin R.K."/>
            <person name="Leder E.H."/>
        </authorList>
    </citation>
    <scope>NUCLEOTIDE SEQUENCE [LARGE SCALE GENOMIC DNA]</scope>
    <source>
        <strain evidence="9">Snail1</strain>
        <tissue evidence="9">Muscle</tissue>
    </source>
</reference>
<protein>
    <recommendedName>
        <fullName evidence="8">Sulfatase N-terminal domain-containing protein</fullName>
    </recommendedName>
</protein>
<evidence type="ECO:0000313" key="10">
    <source>
        <dbReference type="Proteomes" id="UP001374579"/>
    </source>
</evidence>
<dbReference type="AlphaFoldDB" id="A0AAN9GFP9"/>
<sequence>MGYRVISPASLLLTSLVLAHGVTQAMTQKAPNVIMFLVDDMGFNDVSWRDERMHTPNLQRLRDDGVELNQLYMLPKCTASRAAIMTGRYPYKTGLQSNQVFRHCKNNTLPLHLKTLPQYMKDLGYSTHAVGKWHLGFCNLSATPTHRGFDSFYGSYMGSIDNYKLEFTKGEGGYDFHFNEVPHWASKGHYSTDLLTQRTQSILKEELSGGGGEKTSPVFIYLAYTAVHDPIQSPSRYIKHTKCSHIKDPYRRKYCGMVAAVDESVGNITSTINALGLEDEFLLLFASDNGGAWAHGASNWPLRGHKGTVFEGGTRVAAFIHGKKFLPRSPYAYNGLLHGVDIIPTLVGAAGGTVRDDMDGLNAWQQLQQNVSSGRTEIVYNLDTEGEMGAIRHMNATSDFKLVYDKYEKLDGGCAGWQGEPPGAPKRPAIVPCPDYMLFDLSVDPQENDDVSNKFPAVLKQLTDRYSQLKKEEVKKPYYQCMKMSKPHITGGAWTHGWC</sequence>
<dbReference type="PANTHER" id="PTHR10342">
    <property type="entry name" value="ARYLSULFATASE"/>
    <property type="match status" value="1"/>
</dbReference>
<evidence type="ECO:0000256" key="3">
    <source>
        <dbReference type="ARBA" id="ARBA00022723"/>
    </source>
</evidence>
<dbReference type="PANTHER" id="PTHR10342:SF274">
    <property type="entry name" value="ARYLSULFATASE B"/>
    <property type="match status" value="1"/>
</dbReference>
<dbReference type="EMBL" id="JBAMIC010000007">
    <property type="protein sequence ID" value="KAK7106069.1"/>
    <property type="molecule type" value="Genomic_DNA"/>
</dbReference>
<comment type="similarity">
    <text evidence="2">Belongs to the sulfatase family.</text>
</comment>
<comment type="cofactor">
    <cofactor evidence="1">
        <name>Ca(2+)</name>
        <dbReference type="ChEBI" id="CHEBI:29108"/>
    </cofactor>
</comment>
<feature type="signal peptide" evidence="7">
    <location>
        <begin position="1"/>
        <end position="19"/>
    </location>
</feature>
<evidence type="ECO:0000313" key="9">
    <source>
        <dbReference type="EMBL" id="KAK7106069.1"/>
    </source>
</evidence>
<dbReference type="CDD" id="cd16029">
    <property type="entry name" value="4-S"/>
    <property type="match status" value="1"/>
</dbReference>
<keyword evidence="4" id="KW-0378">Hydrolase</keyword>
<dbReference type="InterPro" id="IPR017850">
    <property type="entry name" value="Alkaline_phosphatase_core_sf"/>
</dbReference>
<evidence type="ECO:0000256" key="5">
    <source>
        <dbReference type="ARBA" id="ARBA00022837"/>
    </source>
</evidence>